<dbReference type="Gene3D" id="1.20.1090.10">
    <property type="entry name" value="Dehydroquinate synthase-like - alpha domain"/>
    <property type="match status" value="1"/>
</dbReference>
<dbReference type="CDD" id="cd08551">
    <property type="entry name" value="Fe-ADH"/>
    <property type="match status" value="1"/>
</dbReference>
<dbReference type="GO" id="GO:0046872">
    <property type="term" value="F:metal ion binding"/>
    <property type="evidence" value="ECO:0007669"/>
    <property type="project" value="InterPro"/>
</dbReference>
<reference evidence="4" key="1">
    <citation type="submission" date="2017-02" db="EMBL/GenBank/DDBJ databases">
        <title>Delving into the versatile metabolic prowess of the omnipresent phylum Bacteroidetes.</title>
        <authorList>
            <person name="Nobu M.K."/>
            <person name="Mei R."/>
            <person name="Narihiro T."/>
            <person name="Kuroda K."/>
            <person name="Liu W.-T."/>
        </authorList>
    </citation>
    <scope>NUCLEOTIDE SEQUENCE</scope>
    <source>
        <strain evidence="4">ADurb.Bin131</strain>
    </source>
</reference>
<dbReference type="EC" id="1.1.1.1" evidence="4"/>
<dbReference type="GO" id="GO:0004022">
    <property type="term" value="F:alcohol dehydrogenase (NAD+) activity"/>
    <property type="evidence" value="ECO:0007669"/>
    <property type="project" value="UniProtKB-EC"/>
</dbReference>
<dbReference type="InterPro" id="IPR018211">
    <property type="entry name" value="ADH_Fe_CS"/>
</dbReference>
<dbReference type="EMBL" id="MWDQ01000150">
    <property type="protein sequence ID" value="OQB71700.1"/>
    <property type="molecule type" value="Genomic_DNA"/>
</dbReference>
<dbReference type="PANTHER" id="PTHR11496:SF83">
    <property type="entry name" value="HYDROXYACID-OXOACID TRANSHYDROGENASE, MITOCHONDRIAL"/>
    <property type="match status" value="1"/>
</dbReference>
<evidence type="ECO:0000259" key="2">
    <source>
        <dbReference type="Pfam" id="PF00465"/>
    </source>
</evidence>
<comment type="caution">
    <text evidence="4">The sequence shown here is derived from an EMBL/GenBank/DDBJ whole genome shotgun (WGS) entry which is preliminary data.</text>
</comment>
<dbReference type="InterPro" id="IPR039697">
    <property type="entry name" value="Alcohol_dehydrogenase_Fe"/>
</dbReference>
<dbReference type="Pfam" id="PF25137">
    <property type="entry name" value="ADH_Fe_C"/>
    <property type="match status" value="1"/>
</dbReference>
<dbReference type="PROSITE" id="PS00913">
    <property type="entry name" value="ADH_IRON_1"/>
    <property type="match status" value="1"/>
</dbReference>
<dbReference type="Pfam" id="PF00465">
    <property type="entry name" value="Fe-ADH"/>
    <property type="match status" value="1"/>
</dbReference>
<protein>
    <submittedName>
        <fullName evidence="4">Alcohol dehydrogenase 2</fullName>
        <ecNumber evidence="4">1.1.1.1</ecNumber>
    </submittedName>
</protein>
<organism evidence="4">
    <name type="scientific">candidate division TA06 bacterium ADurb.Bin131</name>
    <dbReference type="NCBI Taxonomy" id="1852827"/>
    <lineage>
        <taxon>Bacteria</taxon>
        <taxon>Bacteria division TA06</taxon>
    </lineage>
</organism>
<dbReference type="Gene3D" id="3.40.50.1970">
    <property type="match status" value="1"/>
</dbReference>
<dbReference type="InterPro" id="IPR056798">
    <property type="entry name" value="ADH_Fe_C"/>
</dbReference>
<name>A0A1V6C4C5_UNCT6</name>
<sequence length="371" mass="40970">MLKTIRFFLPTKIIFGEDTIHDFLPEISRYGKIPLIVTGRSSVRKSGLLDSITDILNRKHITFHIYEGVSPEPSVDDCMKVAQFAIRCNADVLVAVGGGSAMDVAKAAGVLVKNTGSLQGYFGEEKFKNDPLPIVAIPTTCGTGSEVTRYSVIIDWQSGTKKTISSERIIPKMAILDPVAIKTLPPGIIAGTGMDALCHAVEGFLSIKANHLTKIFSREAITLIFDNIEKAVQQRKIEYLSTLLLGSLYAGFVINHTGTIVVHGMAYGLTIRYQLHHGTANAICLPYALEFLKNHGYEEEIHDLEKIFSIDSLFDINKKIGIPVHLSELGIQREDVDVLAEMAVIGNERAFRNMKMSISKEEFVEIFSKML</sequence>
<evidence type="ECO:0000256" key="1">
    <source>
        <dbReference type="ARBA" id="ARBA00023002"/>
    </source>
</evidence>
<gene>
    <name evidence="4" type="primary">adhB</name>
    <name evidence="4" type="ORF">BWX89_01621</name>
</gene>
<dbReference type="SUPFAM" id="SSF56796">
    <property type="entry name" value="Dehydroquinate synthase-like"/>
    <property type="match status" value="1"/>
</dbReference>
<feature type="domain" description="Fe-containing alcohol dehydrogenase-like C-terminal" evidence="3">
    <location>
        <begin position="190"/>
        <end position="370"/>
    </location>
</feature>
<dbReference type="Proteomes" id="UP000485562">
    <property type="component" value="Unassembled WGS sequence"/>
</dbReference>
<accession>A0A1V6C4C5</accession>
<dbReference type="AlphaFoldDB" id="A0A1V6C4C5"/>
<proteinExistence type="predicted"/>
<evidence type="ECO:0000313" key="4">
    <source>
        <dbReference type="EMBL" id="OQB71700.1"/>
    </source>
</evidence>
<keyword evidence="1 4" id="KW-0560">Oxidoreductase</keyword>
<dbReference type="FunFam" id="3.40.50.1970:FF:000003">
    <property type="entry name" value="Alcohol dehydrogenase, iron-containing"/>
    <property type="match status" value="1"/>
</dbReference>
<feature type="domain" description="Alcohol dehydrogenase iron-type/glycerol dehydrogenase GldA" evidence="2">
    <location>
        <begin position="10"/>
        <end position="178"/>
    </location>
</feature>
<dbReference type="PANTHER" id="PTHR11496">
    <property type="entry name" value="ALCOHOL DEHYDROGENASE"/>
    <property type="match status" value="1"/>
</dbReference>
<evidence type="ECO:0000259" key="3">
    <source>
        <dbReference type="Pfam" id="PF25137"/>
    </source>
</evidence>
<dbReference type="InterPro" id="IPR001670">
    <property type="entry name" value="ADH_Fe/GldA"/>
</dbReference>